<dbReference type="Proteomes" id="UP000008827">
    <property type="component" value="Chromosome 7"/>
</dbReference>
<dbReference type="InParanoid" id="A0A0R0JDN4"/>
<keyword evidence="3" id="KW-1185">Reference proteome</keyword>
<reference evidence="1 2" key="1">
    <citation type="journal article" date="2010" name="Nature">
        <title>Genome sequence of the palaeopolyploid soybean.</title>
        <authorList>
            <person name="Schmutz J."/>
            <person name="Cannon S.B."/>
            <person name="Schlueter J."/>
            <person name="Ma J."/>
            <person name="Mitros T."/>
            <person name="Nelson W."/>
            <person name="Hyten D.L."/>
            <person name="Song Q."/>
            <person name="Thelen J.J."/>
            <person name="Cheng J."/>
            <person name="Xu D."/>
            <person name="Hellsten U."/>
            <person name="May G.D."/>
            <person name="Yu Y."/>
            <person name="Sakurai T."/>
            <person name="Umezawa T."/>
            <person name="Bhattacharyya M.K."/>
            <person name="Sandhu D."/>
            <person name="Valliyodan B."/>
            <person name="Lindquist E."/>
            <person name="Peto M."/>
            <person name="Grant D."/>
            <person name="Shu S."/>
            <person name="Goodstein D."/>
            <person name="Barry K."/>
            <person name="Futrell-Griggs M."/>
            <person name="Abernathy B."/>
            <person name="Du J."/>
            <person name="Tian Z."/>
            <person name="Zhu L."/>
            <person name="Gill N."/>
            <person name="Joshi T."/>
            <person name="Libault M."/>
            <person name="Sethuraman A."/>
            <person name="Zhang X.-C."/>
            <person name="Shinozaki K."/>
            <person name="Nguyen H.T."/>
            <person name="Wing R.A."/>
            <person name="Cregan P."/>
            <person name="Specht J."/>
            <person name="Grimwood J."/>
            <person name="Rokhsar D."/>
            <person name="Stacey G."/>
            <person name="Shoemaker R.C."/>
            <person name="Jackson S.A."/>
        </authorList>
    </citation>
    <scope>NUCLEOTIDE SEQUENCE [LARGE SCALE GENOMIC DNA]</scope>
    <source>
        <strain evidence="2">cv. Williams 82</strain>
        <tissue evidence="1">Callus</tissue>
    </source>
</reference>
<reference evidence="1" key="3">
    <citation type="submission" date="2018-07" db="EMBL/GenBank/DDBJ databases">
        <title>WGS assembly of Glycine max.</title>
        <authorList>
            <person name="Schmutz J."/>
            <person name="Cannon S."/>
            <person name="Schlueter J."/>
            <person name="Ma J."/>
            <person name="Mitros T."/>
            <person name="Nelson W."/>
            <person name="Hyten D."/>
            <person name="Song Q."/>
            <person name="Thelen J."/>
            <person name="Cheng J."/>
            <person name="Xu D."/>
            <person name="Hellsten U."/>
            <person name="May G."/>
            <person name="Yu Y."/>
            <person name="Sakurai T."/>
            <person name="Umezawa T."/>
            <person name="Bhattacharyya M."/>
            <person name="Sandhu D."/>
            <person name="Valliyodan B."/>
            <person name="Lindquist E."/>
            <person name="Peto M."/>
            <person name="Grant D."/>
            <person name="Shu S."/>
            <person name="Goodstein D."/>
            <person name="Barry K."/>
            <person name="Futrell-Griggs M."/>
            <person name="Abernathy B."/>
            <person name="Du J."/>
            <person name="Tian Z."/>
            <person name="Zhu L."/>
            <person name="Gill N."/>
            <person name="Joshi T."/>
            <person name="Libault M."/>
            <person name="Sethuraman A."/>
            <person name="Zhang X."/>
            <person name="Shinozaki K."/>
            <person name="Nguyen H."/>
            <person name="Wing R."/>
            <person name="Cregan P."/>
            <person name="Specht J."/>
            <person name="Grimwood J."/>
            <person name="Rokhsar D."/>
            <person name="Stacey G."/>
            <person name="Shoemaker R."/>
            <person name="Jackson S."/>
        </authorList>
    </citation>
    <scope>NUCLEOTIDE SEQUENCE</scope>
    <source>
        <tissue evidence="1">Callus</tissue>
    </source>
</reference>
<dbReference type="Gramene" id="KRH50315">
    <property type="protein sequence ID" value="KRH50315"/>
    <property type="gene ID" value="GLYMA_07G214200"/>
</dbReference>
<sequence length="106" mass="12073">MRPFLYFATYAKIKGFVEGFKANLWHKKFGSISSMSLEHHAKTFELRFSTFKRPSSSRGIRVVSIFTFFPSAISSSFTSSIGVGRRSTTLRGIIKFFRTFKSTKAP</sequence>
<protein>
    <submittedName>
        <fullName evidence="1 2">Uncharacterized protein</fullName>
    </submittedName>
</protein>
<reference evidence="2" key="2">
    <citation type="submission" date="2018-02" db="UniProtKB">
        <authorList>
            <consortium name="EnsemblPlants"/>
        </authorList>
    </citation>
    <scope>IDENTIFICATION</scope>
    <source>
        <strain evidence="2">Williams 82</strain>
    </source>
</reference>
<dbReference type="EnsemblPlants" id="KRH50315">
    <property type="protein sequence ID" value="KRH50315"/>
    <property type="gene ID" value="GLYMA_07G214200"/>
</dbReference>
<proteinExistence type="predicted"/>
<organism evidence="1">
    <name type="scientific">Glycine max</name>
    <name type="common">Soybean</name>
    <name type="synonym">Glycine hispida</name>
    <dbReference type="NCBI Taxonomy" id="3847"/>
    <lineage>
        <taxon>Eukaryota</taxon>
        <taxon>Viridiplantae</taxon>
        <taxon>Streptophyta</taxon>
        <taxon>Embryophyta</taxon>
        <taxon>Tracheophyta</taxon>
        <taxon>Spermatophyta</taxon>
        <taxon>Magnoliopsida</taxon>
        <taxon>eudicotyledons</taxon>
        <taxon>Gunneridae</taxon>
        <taxon>Pentapetalae</taxon>
        <taxon>rosids</taxon>
        <taxon>fabids</taxon>
        <taxon>Fabales</taxon>
        <taxon>Fabaceae</taxon>
        <taxon>Papilionoideae</taxon>
        <taxon>50 kb inversion clade</taxon>
        <taxon>NPAAA clade</taxon>
        <taxon>indigoferoid/millettioid clade</taxon>
        <taxon>Phaseoleae</taxon>
        <taxon>Glycine</taxon>
        <taxon>Glycine subgen. Soja</taxon>
    </lineage>
</organism>
<evidence type="ECO:0000313" key="2">
    <source>
        <dbReference type="EnsemblPlants" id="KRH50315"/>
    </source>
</evidence>
<name>A0A0R0JDN4_SOYBN</name>
<accession>A0A0R0JDN4</accession>
<gene>
    <name evidence="1" type="ORF">GLYMA_07G214200</name>
</gene>
<dbReference type="AlphaFoldDB" id="A0A0R0JDN4"/>
<dbReference type="EMBL" id="CM000840">
    <property type="protein sequence ID" value="KRH50315.1"/>
    <property type="molecule type" value="Genomic_DNA"/>
</dbReference>
<evidence type="ECO:0000313" key="3">
    <source>
        <dbReference type="Proteomes" id="UP000008827"/>
    </source>
</evidence>
<dbReference type="OMA" id="ANLWHKK"/>
<evidence type="ECO:0000313" key="1">
    <source>
        <dbReference type="EMBL" id="KRH50315.1"/>
    </source>
</evidence>